<keyword evidence="3" id="KW-1185">Reference proteome</keyword>
<protein>
    <submittedName>
        <fullName evidence="2">Uncharacterized protein</fullName>
    </submittedName>
</protein>
<evidence type="ECO:0000313" key="3">
    <source>
        <dbReference type="Proteomes" id="UP000003653"/>
    </source>
</evidence>
<proteinExistence type="predicted"/>
<name>D5P2I8_9MYCO</name>
<dbReference type="HOGENOM" id="CLU_3018940_0_0_11"/>
<evidence type="ECO:0000256" key="1">
    <source>
        <dbReference type="SAM" id="MobiDB-lite"/>
    </source>
</evidence>
<dbReference type="EMBL" id="ADNV01000059">
    <property type="protein sequence ID" value="EFG79712.1"/>
    <property type="molecule type" value="Genomic_DNA"/>
</dbReference>
<dbReference type="Proteomes" id="UP000003653">
    <property type="component" value="Unassembled WGS sequence"/>
</dbReference>
<gene>
    <name evidence="2" type="ORF">HMPREF0591_0382</name>
</gene>
<evidence type="ECO:0000313" key="2">
    <source>
        <dbReference type="EMBL" id="EFG79712.1"/>
    </source>
</evidence>
<dbReference type="AlphaFoldDB" id="D5P2I8"/>
<reference evidence="2 3" key="1">
    <citation type="submission" date="2010-04" db="EMBL/GenBank/DDBJ databases">
        <authorList>
            <person name="Muzny D."/>
            <person name="Qin X."/>
            <person name="Deng J."/>
            <person name="Jiang H."/>
            <person name="Liu Y."/>
            <person name="Qu J."/>
            <person name="Song X.-Z."/>
            <person name="Zhang L."/>
            <person name="Thornton R."/>
            <person name="Coyle M."/>
            <person name="Francisco L."/>
            <person name="Jackson L."/>
            <person name="Javaid M."/>
            <person name="Korchina V."/>
            <person name="Kovar C."/>
            <person name="Mata R."/>
            <person name="Mathew T."/>
            <person name="Ngo R."/>
            <person name="Nguyen L."/>
            <person name="Nguyen N."/>
            <person name="Okwuonu G."/>
            <person name="Ongeri F."/>
            <person name="Pham C."/>
            <person name="Simmons D."/>
            <person name="Wilczek-Boney K."/>
            <person name="Hale W."/>
            <person name="Jakkamsetti A."/>
            <person name="Pham P."/>
            <person name="Ruth R."/>
            <person name="San Lucas F."/>
            <person name="Warren J."/>
            <person name="Zhang J."/>
            <person name="Zhao Z."/>
            <person name="Zhou C."/>
            <person name="Zhu D."/>
            <person name="Lee S."/>
            <person name="Bess C."/>
            <person name="Blankenburg K."/>
            <person name="Forbes L."/>
            <person name="Fu Q."/>
            <person name="Gubbala S."/>
            <person name="Hirani K."/>
            <person name="Jayaseelan J.C."/>
            <person name="Lara F."/>
            <person name="Munidasa M."/>
            <person name="Palculict T."/>
            <person name="Patil S."/>
            <person name="Pu L.-L."/>
            <person name="Saada N."/>
            <person name="Tang L."/>
            <person name="Weissenberger G."/>
            <person name="Zhu Y."/>
            <person name="Hemphill L."/>
            <person name="Shang Y."/>
            <person name="Youmans B."/>
            <person name="Ayvaz T."/>
            <person name="Ross M."/>
            <person name="Santibanez J."/>
            <person name="Aqrawi P."/>
            <person name="Gross S."/>
            <person name="Joshi V."/>
            <person name="Fowler G."/>
            <person name="Nazareth L."/>
            <person name="Reid J."/>
            <person name="Worley K."/>
            <person name="Petrosino J."/>
            <person name="Highlander S."/>
            <person name="Gibbs R."/>
        </authorList>
    </citation>
    <scope>NUCLEOTIDE SEQUENCE [LARGE SCALE GENOMIC DNA]</scope>
    <source>
        <strain evidence="2 3">ATCC BAA-614</strain>
    </source>
</reference>
<sequence length="56" mass="6415">MDDRCSHFTRRRILRQPAQRSPHIAARRRFLAPRPPAPADRSHQTAPPSRHAPQAA</sequence>
<feature type="region of interest" description="Disordered" evidence="1">
    <location>
        <begin position="1"/>
        <end position="56"/>
    </location>
</feature>
<feature type="non-terminal residue" evidence="2">
    <location>
        <position position="56"/>
    </location>
</feature>
<organism evidence="2 3">
    <name type="scientific">Mycobacterium parascrofulaceum ATCC BAA-614</name>
    <dbReference type="NCBI Taxonomy" id="525368"/>
    <lineage>
        <taxon>Bacteria</taxon>
        <taxon>Bacillati</taxon>
        <taxon>Actinomycetota</taxon>
        <taxon>Actinomycetes</taxon>
        <taxon>Mycobacteriales</taxon>
        <taxon>Mycobacteriaceae</taxon>
        <taxon>Mycobacterium</taxon>
        <taxon>Mycobacterium simiae complex</taxon>
    </lineage>
</organism>
<comment type="caution">
    <text evidence="2">The sequence shown here is derived from an EMBL/GenBank/DDBJ whole genome shotgun (WGS) entry which is preliminary data.</text>
</comment>
<accession>D5P2I8</accession>